<accession>A0A8K0GNB7</accession>
<evidence type="ECO:0000313" key="7">
    <source>
        <dbReference type="EMBL" id="KAF3432519.1"/>
    </source>
</evidence>
<gene>
    <name evidence="7" type="ORF">FNV43_RR27259</name>
</gene>
<keyword evidence="3" id="KW-0203">Cytokinin biosynthesis</keyword>
<dbReference type="EC" id="3.2.2.n1" evidence="2"/>
<comment type="catalytic activity">
    <reaction evidence="6">
        <text>9-ribosyl-trans-zeatin 5'-phosphate + H2O = trans-zeatin + D-ribose 5-phosphate</text>
        <dbReference type="Rhea" id="RHEA:48564"/>
        <dbReference type="ChEBI" id="CHEBI:15377"/>
        <dbReference type="ChEBI" id="CHEBI:16522"/>
        <dbReference type="ChEBI" id="CHEBI:78346"/>
        <dbReference type="ChEBI" id="CHEBI:87947"/>
        <dbReference type="EC" id="3.2.2.n1"/>
    </reaction>
</comment>
<keyword evidence="8" id="KW-1185">Reference proteome</keyword>
<comment type="caution">
    <text evidence="7">The sequence shown here is derived from an EMBL/GenBank/DDBJ whole genome shotgun (WGS) entry which is preliminary data.</text>
</comment>
<dbReference type="SUPFAM" id="SSF102405">
    <property type="entry name" value="MCP/YpsA-like"/>
    <property type="match status" value="1"/>
</dbReference>
<dbReference type="Gene3D" id="3.40.50.450">
    <property type="match status" value="1"/>
</dbReference>
<reference evidence="7" key="1">
    <citation type="submission" date="2020-03" db="EMBL/GenBank/DDBJ databases">
        <title>A high-quality chromosome-level genome assembly of a woody plant with both climbing and erect habits, Rhamnella rubrinervis.</title>
        <authorList>
            <person name="Lu Z."/>
            <person name="Yang Y."/>
            <person name="Zhu X."/>
            <person name="Sun Y."/>
        </authorList>
    </citation>
    <scope>NUCLEOTIDE SEQUENCE</scope>
    <source>
        <strain evidence="7">BYM</strain>
        <tissue evidence="7">Leaf</tissue>
    </source>
</reference>
<comment type="function">
    <text evidence="4">Cytokinin-activating enzyme working in the direct activation pathway. Phosphoribohydrolase that converts inactive cytokinin nucleotides to the biologically active free-base forms.</text>
</comment>
<dbReference type="Pfam" id="PF03641">
    <property type="entry name" value="Lysine_decarbox"/>
    <property type="match status" value="1"/>
</dbReference>
<proteinExistence type="inferred from homology"/>
<dbReference type="OrthoDB" id="414463at2759"/>
<comment type="catalytic activity">
    <reaction evidence="5">
        <text>N(6)-(dimethylallyl)adenosine 5'-phosphate + H2O = N(6)-dimethylallyladenine + D-ribose 5-phosphate</text>
        <dbReference type="Rhea" id="RHEA:48560"/>
        <dbReference type="ChEBI" id="CHEBI:15377"/>
        <dbReference type="ChEBI" id="CHEBI:17660"/>
        <dbReference type="ChEBI" id="CHEBI:57526"/>
        <dbReference type="ChEBI" id="CHEBI:78346"/>
        <dbReference type="EC" id="3.2.2.n1"/>
    </reaction>
</comment>
<dbReference type="GO" id="GO:0009691">
    <property type="term" value="P:cytokinin biosynthetic process"/>
    <property type="evidence" value="ECO:0007669"/>
    <property type="project" value="UniProtKB-KW"/>
</dbReference>
<protein>
    <recommendedName>
        <fullName evidence="2">cytokinin riboside 5'-monophosphate phosphoribohydrolase</fullName>
        <ecNumber evidence="2">3.2.2.n1</ecNumber>
    </recommendedName>
</protein>
<dbReference type="GO" id="GO:0005829">
    <property type="term" value="C:cytosol"/>
    <property type="evidence" value="ECO:0007669"/>
    <property type="project" value="TreeGrafter"/>
</dbReference>
<dbReference type="PANTHER" id="PTHR31223:SF70">
    <property type="entry name" value="LOG FAMILY PROTEIN YJL055W"/>
    <property type="match status" value="1"/>
</dbReference>
<evidence type="ECO:0000313" key="8">
    <source>
        <dbReference type="Proteomes" id="UP000796880"/>
    </source>
</evidence>
<dbReference type="InterPro" id="IPR031100">
    <property type="entry name" value="LOG_fam"/>
</dbReference>
<evidence type="ECO:0000256" key="5">
    <source>
        <dbReference type="ARBA" id="ARBA00047718"/>
    </source>
</evidence>
<dbReference type="PANTHER" id="PTHR31223">
    <property type="entry name" value="LOG FAMILY PROTEIN YJL055W"/>
    <property type="match status" value="1"/>
</dbReference>
<dbReference type="GO" id="GO:0016799">
    <property type="term" value="F:hydrolase activity, hydrolyzing N-glycosyl compounds"/>
    <property type="evidence" value="ECO:0007669"/>
    <property type="project" value="TreeGrafter"/>
</dbReference>
<name>A0A8K0GNB7_9ROSA</name>
<evidence type="ECO:0000256" key="1">
    <source>
        <dbReference type="ARBA" id="ARBA00006763"/>
    </source>
</evidence>
<evidence type="ECO:0000256" key="6">
    <source>
        <dbReference type="ARBA" id="ARBA00049153"/>
    </source>
</evidence>
<evidence type="ECO:0000256" key="2">
    <source>
        <dbReference type="ARBA" id="ARBA00012205"/>
    </source>
</evidence>
<dbReference type="Proteomes" id="UP000796880">
    <property type="component" value="Unassembled WGS sequence"/>
</dbReference>
<comment type="similarity">
    <text evidence="1">Belongs to the LOG family.</text>
</comment>
<dbReference type="EMBL" id="VOIH02000012">
    <property type="protein sequence ID" value="KAF3432519.1"/>
    <property type="molecule type" value="Genomic_DNA"/>
</dbReference>
<sequence length="160" mass="17770">MEGASVYRFTNICVFYGSSPRKDREFLKAVHTFDQVLAEKKIHLVFGGGSLGLMGVVSLVAHVGGSNVLGIIPKALTIPNITRMTVGREIQVSTMYERISKMLEKSDTFIALPDGYARQILVSALTTDELIDKLQSFVHELDPVMAQLDWSERENNPGKR</sequence>
<organism evidence="7 8">
    <name type="scientific">Rhamnella rubrinervis</name>
    <dbReference type="NCBI Taxonomy" id="2594499"/>
    <lineage>
        <taxon>Eukaryota</taxon>
        <taxon>Viridiplantae</taxon>
        <taxon>Streptophyta</taxon>
        <taxon>Embryophyta</taxon>
        <taxon>Tracheophyta</taxon>
        <taxon>Spermatophyta</taxon>
        <taxon>Magnoliopsida</taxon>
        <taxon>eudicotyledons</taxon>
        <taxon>Gunneridae</taxon>
        <taxon>Pentapetalae</taxon>
        <taxon>rosids</taxon>
        <taxon>fabids</taxon>
        <taxon>Rosales</taxon>
        <taxon>Rhamnaceae</taxon>
        <taxon>rhamnoid group</taxon>
        <taxon>Rhamneae</taxon>
        <taxon>Rhamnella</taxon>
    </lineage>
</organism>
<dbReference type="AlphaFoldDB" id="A0A8K0GNB7"/>
<evidence type="ECO:0000256" key="3">
    <source>
        <dbReference type="ARBA" id="ARBA00022712"/>
    </source>
</evidence>
<evidence type="ECO:0000256" key="4">
    <source>
        <dbReference type="ARBA" id="ARBA00024884"/>
    </source>
</evidence>